<evidence type="ECO:0000313" key="3">
    <source>
        <dbReference type="Proteomes" id="UP001595955"/>
    </source>
</evidence>
<feature type="transmembrane region" description="Helical" evidence="1">
    <location>
        <begin position="24"/>
        <end position="43"/>
    </location>
</feature>
<comment type="caution">
    <text evidence="2">The sequence shown here is derived from an EMBL/GenBank/DDBJ whole genome shotgun (WGS) entry which is preliminary data.</text>
</comment>
<protein>
    <recommendedName>
        <fullName evidence="4">PH domain-containing protein</fullName>
    </recommendedName>
</protein>
<gene>
    <name evidence="2" type="ORF">ACFO3F_02670</name>
</gene>
<name>A0ABV9D5Y6_9MICO</name>
<organism evidence="2 3">
    <name type="scientific">Georgenia faecalis</name>
    <dbReference type="NCBI Taxonomy" id="2483799"/>
    <lineage>
        <taxon>Bacteria</taxon>
        <taxon>Bacillati</taxon>
        <taxon>Actinomycetota</taxon>
        <taxon>Actinomycetes</taxon>
        <taxon>Micrococcales</taxon>
        <taxon>Bogoriellaceae</taxon>
        <taxon>Georgenia</taxon>
    </lineage>
</organism>
<keyword evidence="1" id="KW-1133">Transmembrane helix</keyword>
<sequence length="141" mass="15775">MKPQAGERAPTVLRFSQPMRRSDYVWLIPLVVLAVGVVGWMVVTTSQPVSLLPLLSAAAPGWFLSRRRVELHEDELVVRKVRTHRIPYTDITAVRGDVPDHLTWSTQLVVERRSGEPITLPAVSEPVPQVRDLIVARAGLE</sequence>
<accession>A0ABV9D5Y6</accession>
<dbReference type="EMBL" id="JBHSGF010000002">
    <property type="protein sequence ID" value="MFC4554140.1"/>
    <property type="molecule type" value="Genomic_DNA"/>
</dbReference>
<keyword evidence="1" id="KW-0812">Transmembrane</keyword>
<dbReference type="RefSeq" id="WP_164471450.1">
    <property type="nucleotide sequence ID" value="NZ_CP033325.1"/>
</dbReference>
<reference evidence="3" key="1">
    <citation type="journal article" date="2019" name="Int. J. Syst. Evol. Microbiol.">
        <title>The Global Catalogue of Microorganisms (GCM) 10K type strain sequencing project: providing services to taxonomists for standard genome sequencing and annotation.</title>
        <authorList>
            <consortium name="The Broad Institute Genomics Platform"/>
            <consortium name="The Broad Institute Genome Sequencing Center for Infectious Disease"/>
            <person name="Wu L."/>
            <person name="Ma J."/>
        </authorList>
    </citation>
    <scope>NUCLEOTIDE SEQUENCE [LARGE SCALE GENOMIC DNA]</scope>
    <source>
        <strain evidence="3">JCM 3369</strain>
    </source>
</reference>
<keyword evidence="1" id="KW-0472">Membrane</keyword>
<keyword evidence="3" id="KW-1185">Reference proteome</keyword>
<proteinExistence type="predicted"/>
<evidence type="ECO:0008006" key="4">
    <source>
        <dbReference type="Google" id="ProtNLM"/>
    </source>
</evidence>
<dbReference type="Proteomes" id="UP001595955">
    <property type="component" value="Unassembled WGS sequence"/>
</dbReference>
<evidence type="ECO:0000313" key="2">
    <source>
        <dbReference type="EMBL" id="MFC4554140.1"/>
    </source>
</evidence>
<evidence type="ECO:0000256" key="1">
    <source>
        <dbReference type="SAM" id="Phobius"/>
    </source>
</evidence>